<gene>
    <name evidence="1" type="ORF">HUE87_01255</name>
</gene>
<proteinExistence type="predicted"/>
<name>A0A7S7M0Y0_9BACT</name>
<dbReference type="AlphaFoldDB" id="A0A7S7M0Y0"/>
<evidence type="ECO:0000313" key="2">
    <source>
        <dbReference type="Proteomes" id="UP000593836"/>
    </source>
</evidence>
<organism evidence="1 2">
    <name type="scientific">Candidatus Sulfurimonas marisnigri</name>
    <dbReference type="NCBI Taxonomy" id="2740405"/>
    <lineage>
        <taxon>Bacteria</taxon>
        <taxon>Pseudomonadati</taxon>
        <taxon>Campylobacterota</taxon>
        <taxon>Epsilonproteobacteria</taxon>
        <taxon>Campylobacterales</taxon>
        <taxon>Sulfurimonadaceae</taxon>
        <taxon>Sulfurimonas</taxon>
    </lineage>
</organism>
<accession>A0A7S7M0Y0</accession>
<dbReference type="Proteomes" id="UP000593836">
    <property type="component" value="Chromosome"/>
</dbReference>
<dbReference type="EMBL" id="CP054493">
    <property type="protein sequence ID" value="QOY54905.1"/>
    <property type="molecule type" value="Genomic_DNA"/>
</dbReference>
<protein>
    <submittedName>
        <fullName evidence="1">Uncharacterized protein</fullName>
    </submittedName>
</protein>
<dbReference type="KEGG" id="smas:HUE87_01255"/>
<evidence type="ECO:0000313" key="1">
    <source>
        <dbReference type="EMBL" id="QOY54905.1"/>
    </source>
</evidence>
<keyword evidence="2" id="KW-1185">Reference proteome</keyword>
<reference evidence="1 2" key="1">
    <citation type="submission" date="2020-05" db="EMBL/GenBank/DDBJ databases">
        <title>Sulfurimonas marisnigri, sp. nov., and Sulfurimonas baltica, sp. nov., manganese oxide reducing chemolithoautotrophs of the class Epsilonproteobacteria isolated from the pelagic redoxclines of the Black and Baltic Seas and emended description of the genus Sulfurimonas.</title>
        <authorList>
            <person name="Henkel J.V."/>
            <person name="Laudan C."/>
            <person name="Werner J."/>
            <person name="Neu T."/>
            <person name="Plewe S."/>
            <person name="Sproer C."/>
            <person name="Bunk B."/>
            <person name="Schulz-Vogt H.N."/>
        </authorList>
    </citation>
    <scope>NUCLEOTIDE SEQUENCE [LARGE SCALE GENOMIC DNA]</scope>
    <source>
        <strain evidence="1 2">SoZ1</strain>
    </source>
</reference>
<sequence>MAKKKKSVELSDQNITFNIEKISYRVIRFLPTLMTVDVMVVENGVKAGMQSLPFAHIPRETKKIIKAN</sequence>
<dbReference type="RefSeq" id="WP_194366948.1">
    <property type="nucleotide sequence ID" value="NZ_CP054493.1"/>
</dbReference>